<comment type="caution">
    <text evidence="1">The sequence shown here is derived from an EMBL/GenBank/DDBJ whole genome shotgun (WGS) entry which is preliminary data.</text>
</comment>
<accession>A0ACC3B3N5</accession>
<proteinExistence type="predicted"/>
<keyword evidence="2" id="KW-1185">Reference proteome</keyword>
<dbReference type="EMBL" id="JAOPJF010000028">
    <property type="protein sequence ID" value="KAK1144789.1"/>
    <property type="molecule type" value="Genomic_DNA"/>
</dbReference>
<name>A0ACC3B3N5_9EURO</name>
<evidence type="ECO:0000313" key="1">
    <source>
        <dbReference type="EMBL" id="KAK1144789.1"/>
    </source>
</evidence>
<gene>
    <name evidence="1" type="ORF">N8T08_004800</name>
</gene>
<dbReference type="Proteomes" id="UP001177260">
    <property type="component" value="Unassembled WGS sequence"/>
</dbReference>
<organism evidence="1 2">
    <name type="scientific">Aspergillus melleus</name>
    <dbReference type="NCBI Taxonomy" id="138277"/>
    <lineage>
        <taxon>Eukaryota</taxon>
        <taxon>Fungi</taxon>
        <taxon>Dikarya</taxon>
        <taxon>Ascomycota</taxon>
        <taxon>Pezizomycotina</taxon>
        <taxon>Eurotiomycetes</taxon>
        <taxon>Eurotiomycetidae</taxon>
        <taxon>Eurotiales</taxon>
        <taxon>Aspergillaceae</taxon>
        <taxon>Aspergillus</taxon>
        <taxon>Aspergillus subgen. Circumdati</taxon>
    </lineage>
</organism>
<reference evidence="1 2" key="1">
    <citation type="journal article" date="2023" name="ACS Omega">
        <title>Identification of the Neoaspergillic Acid Biosynthesis Gene Cluster by Establishing an In Vitro CRISPR-Ribonucleoprotein Genetic System in Aspergillus melleus.</title>
        <authorList>
            <person name="Yuan B."/>
            <person name="Grau M.F."/>
            <person name="Murata R.M."/>
            <person name="Torok T."/>
            <person name="Venkateswaran K."/>
            <person name="Stajich J.E."/>
            <person name="Wang C.C.C."/>
        </authorList>
    </citation>
    <scope>NUCLEOTIDE SEQUENCE [LARGE SCALE GENOMIC DNA]</scope>
    <source>
        <strain evidence="1 2">IMV 1140</strain>
    </source>
</reference>
<protein>
    <submittedName>
        <fullName evidence="1">Uncharacterized protein</fullName>
    </submittedName>
</protein>
<evidence type="ECO:0000313" key="2">
    <source>
        <dbReference type="Proteomes" id="UP001177260"/>
    </source>
</evidence>
<sequence length="276" mass="29170">MKQFTFLLATLQLASFSSADETTCYRPNGRRSPNHDAKKCNGVEGAVSMCCAQSDECLKNGLCKVAGDKSSNSSAIYWRDTCSLSSWPDVGCLKVCAGGDLESENTQMTPCDGTDYSEKWCCGITADCCGTEDEVSVPRNIYVSTSPTSTLSTSTSTQTSAHPQSTFTSARADPTSSLSSSQSSEPESSSDLSTDGKAGVGVGVAMGAIAVIGLLTFFLRRKHKSKVPGLTVPMMYVTRSCDARELDAAPVYEKPAGTEDSRHELPGDSAPTITGR</sequence>